<dbReference type="GO" id="GO:0030246">
    <property type="term" value="F:carbohydrate binding"/>
    <property type="evidence" value="ECO:0007669"/>
    <property type="project" value="UniProtKB-KW"/>
</dbReference>
<sequence>MELELKILREKNVKGIITRAKARWQVEGEKGSNYFCNLEKKHYTEKIIPKLILEDETEITDPSSIRNEQKQFYKKLYTSCKPLLLETHRDTFLQHDNPFITKPNEEEVGSCQSYWLGGRDDVIEGVWMWASTDKAFNYTDWNPGQPDNSGGNENCLHMVAGYGLKWNDKQCKTAYRFICEKE</sequence>
<comment type="caution">
    <text evidence="4">The sequence shown here is derived from an EMBL/GenBank/DDBJ whole genome shotgun (WGS) entry which is preliminary data.</text>
</comment>
<keyword evidence="5" id="KW-1185">Reference proteome</keyword>
<reference evidence="4" key="1">
    <citation type="submission" date="2021-03" db="EMBL/GenBank/DDBJ databases">
        <authorList>
            <person name="Bekaert M."/>
        </authorList>
    </citation>
    <scope>NUCLEOTIDE SEQUENCE</scope>
</reference>
<gene>
    <name evidence="4" type="ORF">MEDL_32652</name>
</gene>
<dbReference type="InterPro" id="IPR051663">
    <property type="entry name" value="CLec_Tetranectin-domain"/>
</dbReference>
<dbReference type="PANTHER" id="PTHR22799">
    <property type="entry name" value="TETRANECTIN-RELATED"/>
    <property type="match status" value="1"/>
</dbReference>
<dbReference type="SUPFAM" id="SSF56436">
    <property type="entry name" value="C-type lectin-like"/>
    <property type="match status" value="1"/>
</dbReference>
<protein>
    <recommendedName>
        <fullName evidence="3">C-type lectin domain-containing protein</fullName>
    </recommendedName>
</protein>
<name>A0A8S3SGT2_MYTED</name>
<dbReference type="OrthoDB" id="6158913at2759"/>
<accession>A0A8S3SGT2</accession>
<proteinExistence type="predicted"/>
<dbReference type="InterPro" id="IPR016186">
    <property type="entry name" value="C-type_lectin-like/link_sf"/>
</dbReference>
<evidence type="ECO:0000259" key="3">
    <source>
        <dbReference type="PROSITE" id="PS50041"/>
    </source>
</evidence>
<organism evidence="4 5">
    <name type="scientific">Mytilus edulis</name>
    <name type="common">Blue mussel</name>
    <dbReference type="NCBI Taxonomy" id="6550"/>
    <lineage>
        <taxon>Eukaryota</taxon>
        <taxon>Metazoa</taxon>
        <taxon>Spiralia</taxon>
        <taxon>Lophotrochozoa</taxon>
        <taxon>Mollusca</taxon>
        <taxon>Bivalvia</taxon>
        <taxon>Autobranchia</taxon>
        <taxon>Pteriomorphia</taxon>
        <taxon>Mytilida</taxon>
        <taxon>Mytiloidea</taxon>
        <taxon>Mytilidae</taxon>
        <taxon>Mytilinae</taxon>
        <taxon>Mytilus</taxon>
    </lineage>
</organism>
<dbReference type="PROSITE" id="PS00615">
    <property type="entry name" value="C_TYPE_LECTIN_1"/>
    <property type="match status" value="1"/>
</dbReference>
<dbReference type="CDD" id="cd00037">
    <property type="entry name" value="CLECT"/>
    <property type="match status" value="1"/>
</dbReference>
<dbReference type="InterPro" id="IPR016187">
    <property type="entry name" value="CTDL_fold"/>
</dbReference>
<dbReference type="GO" id="GO:0005615">
    <property type="term" value="C:extracellular space"/>
    <property type="evidence" value="ECO:0007669"/>
    <property type="project" value="TreeGrafter"/>
</dbReference>
<dbReference type="PANTHER" id="PTHR22799:SF6">
    <property type="entry name" value="C-TYPE LECTIN DOMAIN FAMILY 4 MEMBER M-LIKE"/>
    <property type="match status" value="1"/>
</dbReference>
<keyword evidence="2" id="KW-1015">Disulfide bond</keyword>
<evidence type="ECO:0000313" key="4">
    <source>
        <dbReference type="EMBL" id="CAG2219112.1"/>
    </source>
</evidence>
<dbReference type="PROSITE" id="PS50041">
    <property type="entry name" value="C_TYPE_LECTIN_2"/>
    <property type="match status" value="1"/>
</dbReference>
<keyword evidence="1" id="KW-0430">Lectin</keyword>
<dbReference type="Proteomes" id="UP000683360">
    <property type="component" value="Unassembled WGS sequence"/>
</dbReference>
<dbReference type="AlphaFoldDB" id="A0A8S3SGT2"/>
<dbReference type="InterPro" id="IPR001304">
    <property type="entry name" value="C-type_lectin-like"/>
</dbReference>
<evidence type="ECO:0000256" key="2">
    <source>
        <dbReference type="ARBA" id="ARBA00023157"/>
    </source>
</evidence>
<dbReference type="InterPro" id="IPR018378">
    <property type="entry name" value="C-type_lectin_CS"/>
</dbReference>
<feature type="domain" description="C-type lectin" evidence="3">
    <location>
        <begin position="80"/>
        <end position="180"/>
    </location>
</feature>
<evidence type="ECO:0000256" key="1">
    <source>
        <dbReference type="ARBA" id="ARBA00022734"/>
    </source>
</evidence>
<dbReference type="Gene3D" id="3.10.100.10">
    <property type="entry name" value="Mannose-Binding Protein A, subunit A"/>
    <property type="match status" value="1"/>
</dbReference>
<dbReference type="EMBL" id="CAJPWZ010001622">
    <property type="protein sequence ID" value="CAG2219112.1"/>
    <property type="molecule type" value="Genomic_DNA"/>
</dbReference>
<evidence type="ECO:0000313" key="5">
    <source>
        <dbReference type="Proteomes" id="UP000683360"/>
    </source>
</evidence>
<dbReference type="Pfam" id="PF00059">
    <property type="entry name" value="Lectin_C"/>
    <property type="match status" value="1"/>
</dbReference>